<evidence type="ECO:0000256" key="8">
    <source>
        <dbReference type="ARBA" id="ARBA00022679"/>
    </source>
</evidence>
<dbReference type="EC" id="2.4.2.19" evidence="5"/>
<gene>
    <name evidence="16" type="ORF">C5695_13475</name>
</gene>
<feature type="domain" description="Quinolinate phosphoribosyl transferase C-terminal" evidence="14">
    <location>
        <begin position="108"/>
        <end position="272"/>
    </location>
</feature>
<dbReference type="InterPro" id="IPR036068">
    <property type="entry name" value="Nicotinate_pribotase-like_C"/>
</dbReference>
<feature type="binding site" evidence="13">
    <location>
        <position position="193"/>
    </location>
    <ligand>
        <name>substrate</name>
    </ligand>
</feature>
<feature type="binding site" evidence="13">
    <location>
        <begin position="237"/>
        <end position="239"/>
    </location>
    <ligand>
        <name>substrate</name>
    </ligand>
</feature>
<dbReference type="PANTHER" id="PTHR32179:SF3">
    <property type="entry name" value="NICOTINATE-NUCLEOTIDE PYROPHOSPHORYLASE [CARBOXYLATING]"/>
    <property type="match status" value="1"/>
</dbReference>
<comment type="similarity">
    <text evidence="3 12">Belongs to the NadC/ModD family.</text>
</comment>
<dbReference type="Gene3D" id="3.20.20.70">
    <property type="entry name" value="Aldolase class I"/>
    <property type="match status" value="1"/>
</dbReference>
<dbReference type="AlphaFoldDB" id="A0AAD0HP35"/>
<evidence type="ECO:0000313" key="17">
    <source>
        <dbReference type="Proteomes" id="UP000264960"/>
    </source>
</evidence>
<protein>
    <recommendedName>
        <fullName evidence="11">Probable nicotinate-nucleotide pyrophosphorylase [carboxylating]</fullName>
        <ecNumber evidence="5">2.4.2.19</ecNumber>
    </recommendedName>
    <alternativeName>
        <fullName evidence="9">Quinolinate phosphoribosyltransferase [decarboxylating]</fullName>
    </alternativeName>
</protein>
<comment type="subunit">
    <text evidence="4">Hexamer formed by 3 homodimers.</text>
</comment>
<comment type="function">
    <text evidence="1">Involved in the catabolism of quinolinic acid (QA).</text>
</comment>
<dbReference type="PIRSF" id="PIRSF006250">
    <property type="entry name" value="NadC_ModD"/>
    <property type="match status" value="1"/>
</dbReference>
<comment type="catalytic activity">
    <reaction evidence="10">
        <text>nicotinate beta-D-ribonucleotide + CO2 + diphosphate = quinolinate + 5-phospho-alpha-D-ribose 1-diphosphate + 2 H(+)</text>
        <dbReference type="Rhea" id="RHEA:12733"/>
        <dbReference type="ChEBI" id="CHEBI:15378"/>
        <dbReference type="ChEBI" id="CHEBI:16526"/>
        <dbReference type="ChEBI" id="CHEBI:29959"/>
        <dbReference type="ChEBI" id="CHEBI:33019"/>
        <dbReference type="ChEBI" id="CHEBI:57502"/>
        <dbReference type="ChEBI" id="CHEBI:58017"/>
        <dbReference type="EC" id="2.4.2.19"/>
    </reaction>
</comment>
<keyword evidence="6" id="KW-0662">Pyridine nucleotide biosynthesis</keyword>
<dbReference type="InterPro" id="IPR022412">
    <property type="entry name" value="Quinolinate_PRibosylTrfase_N"/>
</dbReference>
<dbReference type="SUPFAM" id="SSF54675">
    <property type="entry name" value="Nicotinate/Quinolinate PRTase N-terminal domain-like"/>
    <property type="match status" value="1"/>
</dbReference>
<dbReference type="FunFam" id="3.20.20.70:FF:000030">
    <property type="entry name" value="Nicotinate-nucleotide pyrophosphorylase, carboxylating"/>
    <property type="match status" value="1"/>
</dbReference>
<feature type="binding site" evidence="13">
    <location>
        <position position="96"/>
    </location>
    <ligand>
        <name>substrate</name>
    </ligand>
</feature>
<keyword evidence="8 12" id="KW-0808">Transferase</keyword>
<dbReference type="Pfam" id="PF01729">
    <property type="entry name" value="QRPTase_C"/>
    <property type="match status" value="1"/>
</dbReference>
<dbReference type="GO" id="GO:0034213">
    <property type="term" value="P:quinolinate catabolic process"/>
    <property type="evidence" value="ECO:0007669"/>
    <property type="project" value="TreeGrafter"/>
</dbReference>
<dbReference type="InterPro" id="IPR027277">
    <property type="entry name" value="NadC/ModD"/>
</dbReference>
<proteinExistence type="inferred from homology"/>
<feature type="binding site" evidence="13">
    <location>
        <position position="163"/>
    </location>
    <ligand>
        <name>substrate</name>
    </ligand>
</feature>
<dbReference type="CDD" id="cd01572">
    <property type="entry name" value="QPRTase"/>
    <property type="match status" value="1"/>
</dbReference>
<keyword evidence="7 12" id="KW-0328">Glycosyltransferase</keyword>
<evidence type="ECO:0000256" key="13">
    <source>
        <dbReference type="PIRSR" id="PIRSR006250-1"/>
    </source>
</evidence>
<name>A0AAD0HP35_BACPU</name>
<evidence type="ECO:0000256" key="5">
    <source>
        <dbReference type="ARBA" id="ARBA00011944"/>
    </source>
</evidence>
<reference evidence="16 17" key="1">
    <citation type="submission" date="2018-02" db="EMBL/GenBank/DDBJ databases">
        <title>The complete genome of two Bacillus pumilus strains from Cuatro Cienegas, Coahuila, Mexico.</title>
        <authorList>
            <person name="Zarza E."/>
            <person name="Alcaraz L.D."/>
            <person name="Aguilar-Salinas B."/>
            <person name="Islas A."/>
            <person name="Olmedo-Alvarez G."/>
        </authorList>
    </citation>
    <scope>NUCLEOTIDE SEQUENCE [LARGE SCALE GENOMIC DNA]</scope>
    <source>
        <strain evidence="16 17">145</strain>
    </source>
</reference>
<dbReference type="RefSeq" id="WP_117731153.1">
    <property type="nucleotide sequence ID" value="NZ_CP027116.1"/>
</dbReference>
<dbReference type="InterPro" id="IPR002638">
    <property type="entry name" value="Quinolinate_PRibosylTrfase_C"/>
</dbReference>
<evidence type="ECO:0000256" key="2">
    <source>
        <dbReference type="ARBA" id="ARBA00004893"/>
    </source>
</evidence>
<evidence type="ECO:0000313" key="16">
    <source>
        <dbReference type="EMBL" id="AVM24800.1"/>
    </source>
</evidence>
<dbReference type="GO" id="GO:0005737">
    <property type="term" value="C:cytoplasm"/>
    <property type="evidence" value="ECO:0007669"/>
    <property type="project" value="TreeGrafter"/>
</dbReference>
<evidence type="ECO:0000259" key="15">
    <source>
        <dbReference type="Pfam" id="PF02749"/>
    </source>
</evidence>
<evidence type="ECO:0000256" key="10">
    <source>
        <dbReference type="ARBA" id="ARBA00047445"/>
    </source>
</evidence>
<feature type="domain" description="Quinolinate phosphoribosyl transferase N-terminal" evidence="15">
    <location>
        <begin position="22"/>
        <end position="105"/>
    </location>
</feature>
<evidence type="ECO:0000256" key="12">
    <source>
        <dbReference type="PIRNR" id="PIRNR006250"/>
    </source>
</evidence>
<evidence type="ECO:0000256" key="7">
    <source>
        <dbReference type="ARBA" id="ARBA00022676"/>
    </source>
</evidence>
<dbReference type="NCBIfam" id="TIGR00078">
    <property type="entry name" value="nadC"/>
    <property type="match status" value="1"/>
</dbReference>
<feature type="binding site" evidence="13">
    <location>
        <position position="214"/>
    </location>
    <ligand>
        <name>substrate</name>
    </ligand>
</feature>
<dbReference type="InterPro" id="IPR013785">
    <property type="entry name" value="Aldolase_TIM"/>
</dbReference>
<evidence type="ECO:0000256" key="11">
    <source>
        <dbReference type="ARBA" id="ARBA00069173"/>
    </source>
</evidence>
<evidence type="ECO:0000256" key="4">
    <source>
        <dbReference type="ARBA" id="ARBA00011218"/>
    </source>
</evidence>
<dbReference type="SUPFAM" id="SSF51690">
    <property type="entry name" value="Nicotinate/Quinolinate PRTase C-terminal domain-like"/>
    <property type="match status" value="1"/>
</dbReference>
<accession>A0AAD0HP35</accession>
<evidence type="ECO:0000256" key="3">
    <source>
        <dbReference type="ARBA" id="ARBA00009400"/>
    </source>
</evidence>
<feature type="binding site" evidence="13">
    <location>
        <position position="153"/>
    </location>
    <ligand>
        <name>substrate</name>
    </ligand>
</feature>
<dbReference type="EMBL" id="CP027116">
    <property type="protein sequence ID" value="AVM24800.1"/>
    <property type="molecule type" value="Genomic_DNA"/>
</dbReference>
<feature type="binding site" evidence="13">
    <location>
        <begin position="129"/>
        <end position="131"/>
    </location>
    <ligand>
        <name>substrate</name>
    </ligand>
</feature>
<dbReference type="GO" id="GO:0009435">
    <property type="term" value="P:NAD+ biosynthetic process"/>
    <property type="evidence" value="ECO:0007669"/>
    <property type="project" value="InterPro"/>
</dbReference>
<dbReference type="Pfam" id="PF02749">
    <property type="entry name" value="QRPTase_N"/>
    <property type="match status" value="1"/>
</dbReference>
<dbReference type="GO" id="GO:0004514">
    <property type="term" value="F:nicotinate-nucleotide diphosphorylase (carboxylating) activity"/>
    <property type="evidence" value="ECO:0007669"/>
    <property type="project" value="UniProtKB-EC"/>
</dbReference>
<evidence type="ECO:0000259" key="14">
    <source>
        <dbReference type="Pfam" id="PF01729"/>
    </source>
</evidence>
<dbReference type="Proteomes" id="UP000264960">
    <property type="component" value="Chromosome"/>
</dbReference>
<comment type="pathway">
    <text evidence="2">Cofactor biosynthesis; NAD(+) biosynthesis; nicotinate D-ribonucleotide from quinolinate: step 1/1.</text>
</comment>
<dbReference type="InterPro" id="IPR004393">
    <property type="entry name" value="NadC"/>
</dbReference>
<evidence type="ECO:0000256" key="1">
    <source>
        <dbReference type="ARBA" id="ARBA00003237"/>
    </source>
</evidence>
<sequence length="287" mass="31525">MERLQLKQMLTYFFKEDIGFGDVSADAIFRDKKGTAYMIAKQSGVLSGSHVIDVGYRLLNEQIQTELFFEEGDWIHSGAVLAKIKGPVSDLLKGERVILNVLQRMTGIATLTHEAVQRLADPSITICDTRKTTPGLRMLEKYAVKTGGGKNHRFGLSDGVMIKDNHIAACGSIREAVEKARAYAGHMVKIEVEIESEAQLIEAIDAKADVIMFDNCSPEEVKRFKQMTPSTILTEASGGITLETLPSYRGTGVDLISLGFLTHSAPAFDFSMNMEFSHKGGTTHVHA</sequence>
<dbReference type="InterPro" id="IPR037128">
    <property type="entry name" value="Quinolinate_PRibosylTase_N_sf"/>
</dbReference>
<evidence type="ECO:0000256" key="9">
    <source>
        <dbReference type="ARBA" id="ARBA00033102"/>
    </source>
</evidence>
<dbReference type="PANTHER" id="PTHR32179">
    <property type="entry name" value="NICOTINATE-NUCLEOTIDE PYROPHOSPHORYLASE [CARBOXYLATING]"/>
    <property type="match status" value="1"/>
</dbReference>
<dbReference type="FunFam" id="3.90.1170.20:FF:000001">
    <property type="entry name" value="Nicotinate-nucleotide diphosphorylase (Carboxylating)"/>
    <property type="match status" value="1"/>
</dbReference>
<dbReference type="Gene3D" id="3.90.1170.20">
    <property type="entry name" value="Quinolinate phosphoribosyl transferase, N-terminal domain"/>
    <property type="match status" value="1"/>
</dbReference>
<evidence type="ECO:0000256" key="6">
    <source>
        <dbReference type="ARBA" id="ARBA00022642"/>
    </source>
</evidence>
<organism evidence="16 17">
    <name type="scientific">Bacillus pumilus</name>
    <name type="common">Bacillus mesentericus</name>
    <dbReference type="NCBI Taxonomy" id="1408"/>
    <lineage>
        <taxon>Bacteria</taxon>
        <taxon>Bacillati</taxon>
        <taxon>Bacillota</taxon>
        <taxon>Bacilli</taxon>
        <taxon>Bacillales</taxon>
        <taxon>Bacillaceae</taxon>
        <taxon>Bacillus</taxon>
    </lineage>
</organism>
<feature type="binding site" evidence="13">
    <location>
        <begin position="258"/>
        <end position="260"/>
    </location>
    <ligand>
        <name>substrate</name>
    </ligand>
</feature>